<feature type="signal peptide" evidence="2">
    <location>
        <begin position="1"/>
        <end position="18"/>
    </location>
</feature>
<keyword evidence="4" id="KW-1185">Reference proteome</keyword>
<dbReference type="EMBL" id="FZNY01000005">
    <property type="protein sequence ID" value="SNS02048.1"/>
    <property type="molecule type" value="Genomic_DNA"/>
</dbReference>
<sequence>MKKIIIIVLLAFTTFANAQRPNKEKVKALKIAHITERVALSSEEAQAFWPVYNTHESNMENLRRQERKLLSDLKNNFDQLSEEESKTALNTLSKLSQDKLNEKERLITQLKDIISSKKILTLLKAEEDFKRVLFDQIRKRRGKFGNRSNGGM</sequence>
<keyword evidence="2" id="KW-0732">Signal</keyword>
<feature type="chain" id="PRO_5013189875" description="LTXXQ motif family protein" evidence="2">
    <location>
        <begin position="19"/>
        <end position="152"/>
    </location>
</feature>
<dbReference type="OrthoDB" id="675330at2"/>
<dbReference type="AlphaFoldDB" id="A0A239B486"/>
<evidence type="ECO:0000313" key="3">
    <source>
        <dbReference type="EMBL" id="SNS02048.1"/>
    </source>
</evidence>
<protein>
    <recommendedName>
        <fullName evidence="5">LTXXQ motif family protein</fullName>
    </recommendedName>
</protein>
<feature type="coiled-coil region" evidence="1">
    <location>
        <begin position="52"/>
        <end position="83"/>
    </location>
</feature>
<proteinExistence type="predicted"/>
<accession>A0A239B486</accession>
<dbReference type="RefSeq" id="WP_089372543.1">
    <property type="nucleotide sequence ID" value="NZ_BMEP01000006.1"/>
</dbReference>
<evidence type="ECO:0008006" key="5">
    <source>
        <dbReference type="Google" id="ProtNLM"/>
    </source>
</evidence>
<name>A0A239B486_9FLAO</name>
<dbReference type="Proteomes" id="UP000198379">
    <property type="component" value="Unassembled WGS sequence"/>
</dbReference>
<evidence type="ECO:0000256" key="1">
    <source>
        <dbReference type="SAM" id="Coils"/>
    </source>
</evidence>
<organism evidence="3 4">
    <name type="scientific">Dokdonia pacifica</name>
    <dbReference type="NCBI Taxonomy" id="1627892"/>
    <lineage>
        <taxon>Bacteria</taxon>
        <taxon>Pseudomonadati</taxon>
        <taxon>Bacteroidota</taxon>
        <taxon>Flavobacteriia</taxon>
        <taxon>Flavobacteriales</taxon>
        <taxon>Flavobacteriaceae</taxon>
        <taxon>Dokdonia</taxon>
    </lineage>
</organism>
<evidence type="ECO:0000256" key="2">
    <source>
        <dbReference type="SAM" id="SignalP"/>
    </source>
</evidence>
<keyword evidence="1" id="KW-0175">Coiled coil</keyword>
<evidence type="ECO:0000313" key="4">
    <source>
        <dbReference type="Proteomes" id="UP000198379"/>
    </source>
</evidence>
<gene>
    <name evidence="3" type="ORF">SAMN06265376_105297</name>
</gene>
<reference evidence="3 4" key="1">
    <citation type="submission" date="2017-06" db="EMBL/GenBank/DDBJ databases">
        <authorList>
            <person name="Kim H.J."/>
            <person name="Triplett B.A."/>
        </authorList>
    </citation>
    <scope>NUCLEOTIDE SEQUENCE [LARGE SCALE GENOMIC DNA]</scope>
    <source>
        <strain evidence="3 4">DSM 25597</strain>
    </source>
</reference>